<dbReference type="RefSeq" id="WP_339939859.1">
    <property type="nucleotide sequence ID" value="NZ_BAABGA010000035.1"/>
</dbReference>
<evidence type="ECO:0000313" key="2">
    <source>
        <dbReference type="EMBL" id="GAA4454763.1"/>
    </source>
</evidence>
<feature type="region of interest" description="Disordered" evidence="1">
    <location>
        <begin position="16"/>
        <end position="36"/>
    </location>
</feature>
<comment type="caution">
    <text evidence="2">The sequence shown here is derived from an EMBL/GenBank/DDBJ whole genome shotgun (WGS) entry which is preliminary data.</text>
</comment>
<dbReference type="EMBL" id="BAABGA010000035">
    <property type="protein sequence ID" value="GAA4454763.1"/>
    <property type="molecule type" value="Genomic_DNA"/>
</dbReference>
<organism evidence="2 3">
    <name type="scientific">Novipirellula rosea</name>
    <dbReference type="NCBI Taxonomy" id="1031540"/>
    <lineage>
        <taxon>Bacteria</taxon>
        <taxon>Pseudomonadati</taxon>
        <taxon>Planctomycetota</taxon>
        <taxon>Planctomycetia</taxon>
        <taxon>Pirellulales</taxon>
        <taxon>Pirellulaceae</taxon>
        <taxon>Novipirellula</taxon>
    </lineage>
</organism>
<name>A0ABP8MTU1_9BACT</name>
<dbReference type="InterPro" id="IPR025329">
    <property type="entry name" value="DUF4235"/>
</dbReference>
<sequence>MSSTMESIHDRYDDLRNRVGEYTGHDQPDGRNPGIGRTESAIAFVAAIGATFLARNLLEAAWQTTLDRDPPKNPTSREVAWREALLWGAASGAVVGIARIASRRASSGAYRSWRS</sequence>
<dbReference type="Pfam" id="PF14019">
    <property type="entry name" value="DUF4235"/>
    <property type="match status" value="1"/>
</dbReference>
<evidence type="ECO:0000313" key="3">
    <source>
        <dbReference type="Proteomes" id="UP001500840"/>
    </source>
</evidence>
<protein>
    <recommendedName>
        <fullName evidence="4">DUF4235 domain-containing protein</fullName>
    </recommendedName>
</protein>
<proteinExistence type="predicted"/>
<reference evidence="3" key="1">
    <citation type="journal article" date="2019" name="Int. J. Syst. Evol. Microbiol.">
        <title>The Global Catalogue of Microorganisms (GCM) 10K type strain sequencing project: providing services to taxonomists for standard genome sequencing and annotation.</title>
        <authorList>
            <consortium name="The Broad Institute Genomics Platform"/>
            <consortium name="The Broad Institute Genome Sequencing Center for Infectious Disease"/>
            <person name="Wu L."/>
            <person name="Ma J."/>
        </authorList>
    </citation>
    <scope>NUCLEOTIDE SEQUENCE [LARGE SCALE GENOMIC DNA]</scope>
    <source>
        <strain evidence="3">JCM 17759</strain>
    </source>
</reference>
<evidence type="ECO:0008006" key="4">
    <source>
        <dbReference type="Google" id="ProtNLM"/>
    </source>
</evidence>
<accession>A0ABP8MTU1</accession>
<feature type="compositionally biased region" description="Basic and acidic residues" evidence="1">
    <location>
        <begin position="16"/>
        <end position="29"/>
    </location>
</feature>
<keyword evidence="3" id="KW-1185">Reference proteome</keyword>
<evidence type="ECO:0000256" key="1">
    <source>
        <dbReference type="SAM" id="MobiDB-lite"/>
    </source>
</evidence>
<gene>
    <name evidence="2" type="ORF">GCM10023156_27710</name>
</gene>
<dbReference type="Proteomes" id="UP001500840">
    <property type="component" value="Unassembled WGS sequence"/>
</dbReference>